<organism evidence="2 3">
    <name type="scientific">Ramalina farinacea</name>
    <dbReference type="NCBI Taxonomy" id="258253"/>
    <lineage>
        <taxon>Eukaryota</taxon>
        <taxon>Fungi</taxon>
        <taxon>Dikarya</taxon>
        <taxon>Ascomycota</taxon>
        <taxon>Pezizomycotina</taxon>
        <taxon>Lecanoromycetes</taxon>
        <taxon>OSLEUM clade</taxon>
        <taxon>Lecanoromycetidae</taxon>
        <taxon>Lecanorales</taxon>
        <taxon>Lecanorineae</taxon>
        <taxon>Ramalinaceae</taxon>
        <taxon>Ramalina</taxon>
    </lineage>
</organism>
<evidence type="ECO:0000313" key="2">
    <source>
        <dbReference type="EMBL" id="MDI1490565.1"/>
    </source>
</evidence>
<dbReference type="Proteomes" id="UP001161017">
    <property type="component" value="Unassembled WGS sequence"/>
</dbReference>
<feature type="compositionally biased region" description="Gly residues" evidence="1">
    <location>
        <begin position="88"/>
        <end position="97"/>
    </location>
</feature>
<proteinExistence type="predicted"/>
<feature type="region of interest" description="Disordered" evidence="1">
    <location>
        <begin position="78"/>
        <end position="118"/>
    </location>
</feature>
<feature type="compositionally biased region" description="Acidic residues" evidence="1">
    <location>
        <begin position="101"/>
        <end position="111"/>
    </location>
</feature>
<sequence length="147" mass="14699">MLQLQIHLLIQHTGHTLTPLQGRQQIPVRDAELRELAAPQHYPLAGCAGPEPVGQLEGAGPPAGGVLLNKGVDVQAGGGDKARDDLGVEGGGGGGVRANGEEEVDGVDGEGDVNGGPGSAAAGGVWAGGVFLSQGSWALFGLWVVGR</sequence>
<accession>A0AA43QUJ4</accession>
<gene>
    <name evidence="2" type="ORF">OHK93_001769</name>
</gene>
<evidence type="ECO:0000256" key="1">
    <source>
        <dbReference type="SAM" id="MobiDB-lite"/>
    </source>
</evidence>
<protein>
    <submittedName>
        <fullName evidence="2">Uncharacterized protein</fullName>
    </submittedName>
</protein>
<name>A0AA43QUJ4_9LECA</name>
<dbReference type="AlphaFoldDB" id="A0AA43QUJ4"/>
<keyword evidence="3" id="KW-1185">Reference proteome</keyword>
<dbReference type="EMBL" id="JAPUFD010000012">
    <property type="protein sequence ID" value="MDI1490565.1"/>
    <property type="molecule type" value="Genomic_DNA"/>
</dbReference>
<evidence type="ECO:0000313" key="3">
    <source>
        <dbReference type="Proteomes" id="UP001161017"/>
    </source>
</evidence>
<comment type="caution">
    <text evidence="2">The sequence shown here is derived from an EMBL/GenBank/DDBJ whole genome shotgun (WGS) entry which is preliminary data.</text>
</comment>
<reference evidence="2" key="1">
    <citation type="journal article" date="2023" name="Genome Biol. Evol.">
        <title>First Whole Genome Sequence and Flow Cytometry Genome Size Data for the Lichen-Forming Fungus Ramalina farinacea (Ascomycota).</title>
        <authorList>
            <person name="Llewellyn T."/>
            <person name="Mian S."/>
            <person name="Hill R."/>
            <person name="Leitch I.J."/>
            <person name="Gaya E."/>
        </authorList>
    </citation>
    <scope>NUCLEOTIDE SEQUENCE</scope>
    <source>
        <strain evidence="2">LIQ254RAFAR</strain>
    </source>
</reference>